<dbReference type="SFLD" id="SFLDG01100">
    <property type="entry name" value="methyltransferase_(Class_D)"/>
    <property type="match status" value="1"/>
</dbReference>
<reference evidence="7 8" key="1">
    <citation type="submission" date="2012-10" db="EMBL/GenBank/DDBJ databases">
        <authorList>
            <person name="Genoscope - CEA"/>
        </authorList>
    </citation>
    <scope>NUCLEOTIDE SEQUENCE [LARGE SCALE GENOMIC DNA]</scope>
    <source>
        <strain evidence="8">AM13 / DSM 14728</strain>
    </source>
</reference>
<dbReference type="Gene3D" id="3.20.20.70">
    <property type="entry name" value="Aldolase class I"/>
    <property type="match status" value="1"/>
</dbReference>
<comment type="cofactor">
    <cofactor evidence="1">
        <name>[4Fe-4S] cluster</name>
        <dbReference type="ChEBI" id="CHEBI:49883"/>
    </cofactor>
</comment>
<evidence type="ECO:0000256" key="5">
    <source>
        <dbReference type="ARBA" id="ARBA00023014"/>
    </source>
</evidence>
<dbReference type="RefSeq" id="WP_015335334.1">
    <property type="nucleotide sequence ID" value="NC_020055.1"/>
</dbReference>
<dbReference type="Pfam" id="PF04055">
    <property type="entry name" value="Radical_SAM"/>
    <property type="match status" value="1"/>
</dbReference>
<sequence length="450" mass="49526">MLTSFDINETESLCPVCLKKISARRVTKNGESRIVKECSEHGKFSTPFWRGEPAIGNWSRPKTPSCPPVTETGEKKGCPFDCGLCPDHNQHTCTTLIEITWRCDLSCKVCFASAGKEAAPDPSINELDELLKKIRKTAGPCNLQLSGGEPAVRDDLPRIASLAKEHGFPFVQVNTNGLRVALDPGLAKRWADAGVDSAFLQFDGTRDDIYTAIRGRPLLEYKIRAIENLTAAGIGVVLVPTVIPNINDDNIGEILELAITYAPGVRGVHFQPVSYFGRYPQSPSDNMRITLPEIMTALEDQTGELVRKSDFMPPGCEHSLCSFHSNYLVMENGSLKKLSGKSEACCSPQPAAEGADKSKAFVRRQWAAPDAENCDCKEPLDDLDRFINRAKTHILAISGMAFQDVWTLDLERLKGCCIHVASPEGKLIPFCAYNLTSMDGSTLYRRKIDD</sequence>
<dbReference type="GO" id="GO:0046872">
    <property type="term" value="F:metal ion binding"/>
    <property type="evidence" value="ECO:0007669"/>
    <property type="project" value="UniProtKB-KW"/>
</dbReference>
<dbReference type="AlphaFoldDB" id="L0RAX0"/>
<keyword evidence="8" id="KW-1185">Reference proteome</keyword>
<evidence type="ECO:0000256" key="1">
    <source>
        <dbReference type="ARBA" id="ARBA00001966"/>
    </source>
</evidence>
<dbReference type="KEGG" id="dhy:DESAM_20439"/>
<keyword evidence="4" id="KW-0408">Iron</keyword>
<dbReference type="InterPro" id="IPR007197">
    <property type="entry name" value="rSAM"/>
</dbReference>
<organism evidence="7 8">
    <name type="scientific">Maridesulfovibrio hydrothermalis AM13 = DSM 14728</name>
    <dbReference type="NCBI Taxonomy" id="1121451"/>
    <lineage>
        <taxon>Bacteria</taxon>
        <taxon>Pseudomonadati</taxon>
        <taxon>Thermodesulfobacteriota</taxon>
        <taxon>Desulfovibrionia</taxon>
        <taxon>Desulfovibrionales</taxon>
        <taxon>Desulfovibrionaceae</taxon>
        <taxon>Maridesulfovibrio</taxon>
    </lineage>
</organism>
<dbReference type="STRING" id="1121451.DESAM_20439"/>
<dbReference type="GO" id="GO:0003824">
    <property type="term" value="F:catalytic activity"/>
    <property type="evidence" value="ECO:0007669"/>
    <property type="project" value="InterPro"/>
</dbReference>
<dbReference type="CDD" id="cd01335">
    <property type="entry name" value="Radical_SAM"/>
    <property type="match status" value="1"/>
</dbReference>
<dbReference type="GO" id="GO:0051536">
    <property type="term" value="F:iron-sulfur cluster binding"/>
    <property type="evidence" value="ECO:0007669"/>
    <property type="project" value="UniProtKB-KW"/>
</dbReference>
<name>L0RAX0_9BACT</name>
<dbReference type="OrthoDB" id="9782387at2"/>
<evidence type="ECO:0000256" key="3">
    <source>
        <dbReference type="ARBA" id="ARBA00022723"/>
    </source>
</evidence>
<evidence type="ECO:0000256" key="4">
    <source>
        <dbReference type="ARBA" id="ARBA00023004"/>
    </source>
</evidence>
<dbReference type="Pfam" id="PF23545">
    <property type="entry name" value="Zn_ribbon_HMPTM"/>
    <property type="match status" value="1"/>
</dbReference>
<evidence type="ECO:0000259" key="6">
    <source>
        <dbReference type="PROSITE" id="PS51918"/>
    </source>
</evidence>
<proteinExistence type="predicted"/>
<gene>
    <name evidence="7" type="ORF">DESAM_20439</name>
</gene>
<dbReference type="PANTHER" id="PTHR43306:SF1">
    <property type="entry name" value="7,8-DIHYDRO-6-HYDROXYMETHYLPTERIN DIMETHYLTRANSFERASE"/>
    <property type="match status" value="1"/>
</dbReference>
<dbReference type="HOGENOM" id="CLU_023791_0_0_7"/>
<accession>L0RAX0</accession>
<keyword evidence="3" id="KW-0479">Metal-binding</keyword>
<dbReference type="SFLD" id="SFLDS00029">
    <property type="entry name" value="Radical_SAM"/>
    <property type="match status" value="1"/>
</dbReference>
<dbReference type="SFLD" id="SFLDG01067">
    <property type="entry name" value="SPASM/twitch_domain_containing"/>
    <property type="match status" value="1"/>
</dbReference>
<feature type="domain" description="Radical SAM core" evidence="6">
    <location>
        <begin position="89"/>
        <end position="317"/>
    </location>
</feature>
<dbReference type="Proteomes" id="UP000010808">
    <property type="component" value="Chromosome"/>
</dbReference>
<dbReference type="eggNOG" id="COG1964">
    <property type="taxonomic scope" value="Bacteria"/>
</dbReference>
<evidence type="ECO:0000256" key="2">
    <source>
        <dbReference type="ARBA" id="ARBA00022691"/>
    </source>
</evidence>
<dbReference type="InterPro" id="IPR013785">
    <property type="entry name" value="Aldolase_TIM"/>
</dbReference>
<dbReference type="PANTHER" id="PTHR43306">
    <property type="entry name" value="7,8-DIHYDRO-6-HYDROXYMETHYLPTERIN DIMETHYLTRANSFERASE"/>
    <property type="match status" value="1"/>
</dbReference>
<dbReference type="InterPro" id="IPR058240">
    <property type="entry name" value="rSAM_sf"/>
</dbReference>
<dbReference type="InterPro" id="IPR056488">
    <property type="entry name" value="Zn_ribbon_HMPTM"/>
</dbReference>
<evidence type="ECO:0000313" key="7">
    <source>
        <dbReference type="EMBL" id="CCO22726.1"/>
    </source>
</evidence>
<keyword evidence="5" id="KW-0411">Iron-sulfur</keyword>
<dbReference type="InterPro" id="IPR054698">
    <property type="entry name" value="rSAM_Se_TrsS"/>
</dbReference>
<keyword evidence="2" id="KW-0949">S-adenosyl-L-methionine</keyword>
<dbReference type="PROSITE" id="PS51918">
    <property type="entry name" value="RADICAL_SAM"/>
    <property type="match status" value="1"/>
</dbReference>
<dbReference type="NCBIfam" id="NF045646">
    <property type="entry name" value="rSAM_Se_TrsS"/>
    <property type="match status" value="1"/>
</dbReference>
<protein>
    <submittedName>
        <fullName evidence="7">Radical SAM domain protein</fullName>
    </submittedName>
</protein>
<evidence type="ECO:0000313" key="8">
    <source>
        <dbReference type="Proteomes" id="UP000010808"/>
    </source>
</evidence>
<dbReference type="EMBL" id="FO203522">
    <property type="protein sequence ID" value="CCO22726.1"/>
    <property type="molecule type" value="Genomic_DNA"/>
</dbReference>
<dbReference type="InterPro" id="IPR034474">
    <property type="entry name" value="Methyltransferase_Class_D"/>
</dbReference>
<dbReference type="SUPFAM" id="SSF102114">
    <property type="entry name" value="Radical SAM enzymes"/>
    <property type="match status" value="1"/>
</dbReference>
<dbReference type="PATRIC" id="fig|1121451.3.peg.701"/>